<accession>A0A5N5DKF7</accession>
<feature type="compositionally biased region" description="Polar residues" evidence="2">
    <location>
        <begin position="591"/>
        <end position="604"/>
    </location>
</feature>
<organism evidence="3 4">
    <name type="scientific">Lasiodiplodia theobromae</name>
    <dbReference type="NCBI Taxonomy" id="45133"/>
    <lineage>
        <taxon>Eukaryota</taxon>
        <taxon>Fungi</taxon>
        <taxon>Dikarya</taxon>
        <taxon>Ascomycota</taxon>
        <taxon>Pezizomycotina</taxon>
        <taxon>Dothideomycetes</taxon>
        <taxon>Dothideomycetes incertae sedis</taxon>
        <taxon>Botryosphaeriales</taxon>
        <taxon>Botryosphaeriaceae</taxon>
        <taxon>Lasiodiplodia</taxon>
    </lineage>
</organism>
<dbReference type="PANTHER" id="PTHR45615:SF40">
    <property type="entry name" value="MYOSIN HEAVY CHAIN, NON-MUSCLE"/>
    <property type="match status" value="1"/>
</dbReference>
<feature type="region of interest" description="Disordered" evidence="2">
    <location>
        <begin position="1"/>
        <end position="394"/>
    </location>
</feature>
<sequence>MAAPANTRRAASDVSSSPVRSPTADREIDETFLPQDEDGEGEGEGEGEGNDENNHDDNTAYSIDFDALVGGSGGGRRRGGHPDHDDDLTLDDTEPFDTLRSEDVDGPSDFTQNMEFWMRSKFSPPQAQQQRGKKVANADPGATPATAAGRIERDDGGDDENEGVVGNDDTLPPTRTPTESFDTQRDHVSDSEGEGEGGDVGKEGEEEEGEHEGSFEYRQSENENTHEIAAAAMRDLNGYVISDEDTFLPPTSQPGSTADEHDGDRGERSRSGSIDEQIDILSSMDEGVEEEYRSVSASPALAQGEWRTERRTPSVVQRASWLQPTVEDHEDTPPLSARPSPRNGIGKSPEVWLGAYEEKLPKQRRMESISTASPRPTLRNHPRYTPRKVSEEDVDDLRAQIRRLQAELERQCGDFTAKIANLESQLQRTRNERDEARENEQQRVRDLNSQYDERAQDLEEHWQRRLATAQERYEQDVQEQKASFALVKSSFESRLAATESGLQAQLARKEAELDAVKEASKQELEQQRAGNDAKVATLEERIKELESSQQQQASEGTSVHATPSSAINQALTQQKAESDARIAELEARLSTTQSQLEAARTSSPEAALSDSMRLADERRQTDDLLARSRQQIADLEANLQLLQSQLALARRETDEMRRAADTAREGARVLRSELGRAQELVEERGRRLEEVAREHEADTDMAERARRDAERMLEERVRAAERKAKVLLERKVTEKESEVGDMRKRAETAVRKAQTMLNGERIEKAGLRRALEGLKEEVEGLRRQVEERKKDSSGAAAAASSSTSPSNHHPSPDAAEEIIRSRDDGDDNTTSPRSSELELLRRALRDATTATKEAREDARRAREESAALREDFAEVNRAMDERVVRLVRAREKEWRGKVEALAAEKRALGRALLHEWGREEVGEGEPQAYRYKYVERKESGGEKKGRGKA</sequence>
<feature type="compositionally biased region" description="Basic and acidic residues" evidence="2">
    <location>
        <begin position="852"/>
        <end position="865"/>
    </location>
</feature>
<feature type="compositionally biased region" description="Acidic residues" evidence="2">
    <location>
        <begin position="27"/>
        <end position="51"/>
    </location>
</feature>
<feature type="compositionally biased region" description="Basic and acidic residues" evidence="2">
    <location>
        <begin position="211"/>
        <end position="226"/>
    </location>
</feature>
<feature type="region of interest" description="Disordered" evidence="2">
    <location>
        <begin position="426"/>
        <end position="450"/>
    </location>
</feature>
<dbReference type="PANTHER" id="PTHR45615">
    <property type="entry name" value="MYOSIN HEAVY CHAIN, NON-MUSCLE"/>
    <property type="match status" value="1"/>
</dbReference>
<comment type="caution">
    <text evidence="3">The sequence shown here is derived from an EMBL/GenBank/DDBJ whole genome shotgun (WGS) entry which is preliminary data.</text>
</comment>
<dbReference type="AlphaFoldDB" id="A0A5N5DKF7"/>
<feature type="compositionally biased region" description="Acidic residues" evidence="2">
    <location>
        <begin position="85"/>
        <end position="95"/>
    </location>
</feature>
<protein>
    <submittedName>
        <fullName evidence="3">Protein ORF73</fullName>
    </submittedName>
</protein>
<gene>
    <name evidence="3" type="ORF">DBV05_g3131</name>
</gene>
<feature type="region of interest" description="Disordered" evidence="2">
    <location>
        <begin position="782"/>
        <end position="814"/>
    </location>
</feature>
<feature type="compositionally biased region" description="Polar residues" evidence="2">
    <location>
        <begin position="314"/>
        <end position="323"/>
    </location>
</feature>
<reference evidence="3 4" key="1">
    <citation type="journal article" date="2019" name="Sci. Rep.">
        <title>A multi-omics analysis of the grapevine pathogen Lasiodiplodia theobromae reveals that temperature affects the expression of virulence- and pathogenicity-related genes.</title>
        <authorList>
            <person name="Felix C."/>
            <person name="Meneses R."/>
            <person name="Goncalves M.F.M."/>
            <person name="Tilleman L."/>
            <person name="Duarte A.S."/>
            <person name="Jorrin-Novo J.V."/>
            <person name="Van de Peer Y."/>
            <person name="Deforce D."/>
            <person name="Van Nieuwerburgh F."/>
            <person name="Esteves A.C."/>
            <person name="Alves A."/>
        </authorList>
    </citation>
    <scope>NUCLEOTIDE SEQUENCE [LARGE SCALE GENOMIC DNA]</scope>
    <source>
        <strain evidence="3 4">LA-SOL3</strain>
    </source>
</reference>
<dbReference type="GO" id="GO:0032982">
    <property type="term" value="C:myosin filament"/>
    <property type="evidence" value="ECO:0007669"/>
    <property type="project" value="TreeGrafter"/>
</dbReference>
<feature type="compositionally biased region" description="Basic and acidic residues" evidence="2">
    <location>
        <begin position="429"/>
        <end position="450"/>
    </location>
</feature>
<feature type="region of interest" description="Disordered" evidence="2">
    <location>
        <begin position="846"/>
        <end position="865"/>
    </location>
</feature>
<keyword evidence="4" id="KW-1185">Reference proteome</keyword>
<proteinExistence type="predicted"/>
<evidence type="ECO:0000313" key="4">
    <source>
        <dbReference type="Proteomes" id="UP000325902"/>
    </source>
</evidence>
<evidence type="ECO:0000313" key="3">
    <source>
        <dbReference type="EMBL" id="KAB2578080.1"/>
    </source>
</evidence>
<feature type="compositionally biased region" description="Low complexity" evidence="2">
    <location>
        <begin position="137"/>
        <end position="149"/>
    </location>
</feature>
<feature type="compositionally biased region" description="Basic and acidic residues" evidence="2">
    <location>
        <begin position="782"/>
        <end position="792"/>
    </location>
</feature>
<dbReference type="OrthoDB" id="3911405at2759"/>
<feature type="compositionally biased region" description="Basic and acidic residues" evidence="2">
    <location>
        <begin position="258"/>
        <end position="270"/>
    </location>
</feature>
<dbReference type="GO" id="GO:0051015">
    <property type="term" value="F:actin filament binding"/>
    <property type="evidence" value="ECO:0007669"/>
    <property type="project" value="TreeGrafter"/>
</dbReference>
<dbReference type="Proteomes" id="UP000325902">
    <property type="component" value="Unassembled WGS sequence"/>
</dbReference>
<evidence type="ECO:0000256" key="1">
    <source>
        <dbReference type="SAM" id="Coils"/>
    </source>
</evidence>
<feature type="compositionally biased region" description="Basic and acidic residues" evidence="2">
    <location>
        <begin position="356"/>
        <end position="367"/>
    </location>
</feature>
<evidence type="ECO:0000256" key="2">
    <source>
        <dbReference type="SAM" id="MobiDB-lite"/>
    </source>
</evidence>
<feature type="region of interest" description="Disordered" evidence="2">
    <location>
        <begin position="543"/>
        <end position="563"/>
    </location>
</feature>
<name>A0A5N5DKF7_9PEZI</name>
<dbReference type="GO" id="GO:0000146">
    <property type="term" value="F:microfilament motor activity"/>
    <property type="evidence" value="ECO:0007669"/>
    <property type="project" value="TreeGrafter"/>
</dbReference>
<feature type="coiled-coil region" evidence="1">
    <location>
        <begin position="692"/>
        <end position="730"/>
    </location>
</feature>
<keyword evidence="1" id="KW-0175">Coiled coil</keyword>
<dbReference type="GO" id="GO:0005737">
    <property type="term" value="C:cytoplasm"/>
    <property type="evidence" value="ECO:0007669"/>
    <property type="project" value="TreeGrafter"/>
</dbReference>
<dbReference type="EMBL" id="VCHE01000013">
    <property type="protein sequence ID" value="KAB2578080.1"/>
    <property type="molecule type" value="Genomic_DNA"/>
</dbReference>
<feature type="compositionally biased region" description="Low complexity" evidence="2">
    <location>
        <begin position="793"/>
        <end position="806"/>
    </location>
</feature>
<feature type="region of interest" description="Disordered" evidence="2">
    <location>
        <begin position="591"/>
        <end position="613"/>
    </location>
</feature>
<dbReference type="GO" id="GO:0016460">
    <property type="term" value="C:myosin II complex"/>
    <property type="evidence" value="ECO:0007669"/>
    <property type="project" value="TreeGrafter"/>
</dbReference>